<evidence type="ECO:0000256" key="4">
    <source>
        <dbReference type="SAM" id="SignalP"/>
    </source>
</evidence>
<dbReference type="SUPFAM" id="SSF53822">
    <property type="entry name" value="Periplasmic binding protein-like I"/>
    <property type="match status" value="1"/>
</dbReference>
<dbReference type="Proteomes" id="UP000192936">
    <property type="component" value="Unassembled WGS sequence"/>
</dbReference>
<proteinExistence type="inferred from homology"/>
<evidence type="ECO:0000256" key="2">
    <source>
        <dbReference type="ARBA" id="ARBA00022729"/>
    </source>
</evidence>
<protein>
    <submittedName>
        <fullName evidence="6">Amino acid/amide ABC transporter substrate-binding protein, HAAT family</fullName>
    </submittedName>
</protein>
<reference evidence="6 7" key="1">
    <citation type="submission" date="2017-04" db="EMBL/GenBank/DDBJ databases">
        <authorList>
            <person name="Afonso C.L."/>
            <person name="Miller P.J."/>
            <person name="Scott M.A."/>
            <person name="Spackman E."/>
            <person name="Goraichik I."/>
            <person name="Dimitrov K.M."/>
            <person name="Suarez D.L."/>
            <person name="Swayne D.E."/>
        </authorList>
    </citation>
    <scope>NUCLEOTIDE SEQUENCE [LARGE SCALE GENOMIC DNA]</scope>
    <source>
        <strain evidence="6 7">A2P</strain>
    </source>
</reference>
<comment type="similarity">
    <text evidence="1">Belongs to the leucine-binding protein family.</text>
</comment>
<organism evidence="6 7">
    <name type="scientific">Azospirillum oryzae</name>
    <dbReference type="NCBI Taxonomy" id="286727"/>
    <lineage>
        <taxon>Bacteria</taxon>
        <taxon>Pseudomonadati</taxon>
        <taxon>Pseudomonadota</taxon>
        <taxon>Alphaproteobacteria</taxon>
        <taxon>Rhodospirillales</taxon>
        <taxon>Azospirillaceae</taxon>
        <taxon>Azospirillum</taxon>
    </lineage>
</organism>
<dbReference type="InterPro" id="IPR028081">
    <property type="entry name" value="Leu-bd"/>
</dbReference>
<gene>
    <name evidence="6" type="ORF">SAMN02982917_6427</name>
</gene>
<evidence type="ECO:0000259" key="5">
    <source>
        <dbReference type="Pfam" id="PF13458"/>
    </source>
</evidence>
<accession>A0A1X7HKU1</accession>
<feature type="chain" id="PRO_5012665611" evidence="4">
    <location>
        <begin position="31"/>
        <end position="448"/>
    </location>
</feature>
<dbReference type="InterPro" id="IPR051010">
    <property type="entry name" value="BCAA_transport"/>
</dbReference>
<evidence type="ECO:0000313" key="6">
    <source>
        <dbReference type="EMBL" id="SMF88512.1"/>
    </source>
</evidence>
<name>A0A1X7HKU1_9PROT</name>
<feature type="signal peptide" evidence="4">
    <location>
        <begin position="1"/>
        <end position="30"/>
    </location>
</feature>
<dbReference type="AlphaFoldDB" id="A0A1X7HKU1"/>
<sequence>MMTLVLRGFLAATAAGIALTFCTLSGDAAAQTPATPAPAAQAPAAQSAPAKATGPIRIGVLTDLSGSLADLSGSGSVEAVKMAVEDFGASVLGRPVEVLSADHQNKADIGVQIAADWYDNRNVEVVIDLPNSAVMLAIQELTRRKNKLAIQELTRRKNKIVFGTAGGSSDFTGKACSPNGIHWVYDTYALAAGTGRTMVKQGGDSWYFITLDYSFGLSLERDTAAFVTGAGGKVLGSARHPLNSADFSSYLLQAQASGAKVIGLANAGGDLINTVKQAAEFGITKQGQKLAGLLMFLSDIHALGLETAQGLVLTEAFYWDQNEETRAFSKRFSERTGRMPTMVQAGNYGAITHYLKAVKAAGTTDTPTVMKTMRDTPINDFMTKNGRIREDGRVLRDMYLFEVKTPAESKDKWDYYKQLGVIAAADAARPLAESECPLVRKSADAGKP</sequence>
<keyword evidence="2 4" id="KW-0732">Signal</keyword>
<keyword evidence="3" id="KW-0029">Amino-acid transport</keyword>
<dbReference type="EMBL" id="FXAK01000009">
    <property type="protein sequence ID" value="SMF88512.1"/>
    <property type="molecule type" value="Genomic_DNA"/>
</dbReference>
<dbReference type="STRING" id="286727.SAMN02982917_6427"/>
<evidence type="ECO:0000313" key="7">
    <source>
        <dbReference type="Proteomes" id="UP000192936"/>
    </source>
</evidence>
<dbReference type="CDD" id="cd06327">
    <property type="entry name" value="PBP1_SBP-like"/>
    <property type="match status" value="1"/>
</dbReference>
<feature type="domain" description="Leucine-binding protein" evidence="5">
    <location>
        <begin position="55"/>
        <end position="404"/>
    </location>
</feature>
<keyword evidence="3" id="KW-0813">Transport</keyword>
<dbReference type="PANTHER" id="PTHR30483">
    <property type="entry name" value="LEUCINE-SPECIFIC-BINDING PROTEIN"/>
    <property type="match status" value="1"/>
</dbReference>
<dbReference type="GO" id="GO:0006865">
    <property type="term" value="P:amino acid transport"/>
    <property type="evidence" value="ECO:0007669"/>
    <property type="project" value="UniProtKB-KW"/>
</dbReference>
<dbReference type="RefSeq" id="WP_244560986.1">
    <property type="nucleotide sequence ID" value="NZ_FXAK01000009.1"/>
</dbReference>
<evidence type="ECO:0000256" key="3">
    <source>
        <dbReference type="ARBA" id="ARBA00022970"/>
    </source>
</evidence>
<dbReference type="Gene3D" id="3.40.50.2300">
    <property type="match status" value="3"/>
</dbReference>
<dbReference type="InterPro" id="IPR028082">
    <property type="entry name" value="Peripla_BP_I"/>
</dbReference>
<evidence type="ECO:0000256" key="1">
    <source>
        <dbReference type="ARBA" id="ARBA00010062"/>
    </source>
</evidence>
<dbReference type="Pfam" id="PF13458">
    <property type="entry name" value="Peripla_BP_6"/>
    <property type="match status" value="1"/>
</dbReference>
<dbReference type="PANTHER" id="PTHR30483:SF6">
    <property type="entry name" value="PERIPLASMIC BINDING PROTEIN OF ABC TRANSPORTER FOR NATURAL AMINO ACIDS"/>
    <property type="match status" value="1"/>
</dbReference>